<evidence type="ECO:0000313" key="2">
    <source>
        <dbReference type="EMBL" id="CAK8998007.1"/>
    </source>
</evidence>
<feature type="compositionally biased region" description="Basic residues" evidence="1">
    <location>
        <begin position="51"/>
        <end position="60"/>
    </location>
</feature>
<dbReference type="EMBL" id="CAXAMM010002951">
    <property type="protein sequence ID" value="CAK8998007.1"/>
    <property type="molecule type" value="Genomic_DNA"/>
</dbReference>
<feature type="compositionally biased region" description="Basic and acidic residues" evidence="1">
    <location>
        <begin position="61"/>
        <end position="74"/>
    </location>
</feature>
<feature type="non-terminal residue" evidence="2">
    <location>
        <position position="1"/>
    </location>
</feature>
<accession>A0ABP0I600</accession>
<keyword evidence="3" id="KW-1185">Reference proteome</keyword>
<name>A0ABP0I600_9DINO</name>
<feature type="region of interest" description="Disordered" evidence="1">
    <location>
        <begin position="1"/>
        <end position="74"/>
    </location>
</feature>
<feature type="compositionally biased region" description="Basic and acidic residues" evidence="1">
    <location>
        <begin position="33"/>
        <end position="50"/>
    </location>
</feature>
<reference evidence="2 3" key="1">
    <citation type="submission" date="2024-02" db="EMBL/GenBank/DDBJ databases">
        <authorList>
            <person name="Chen Y."/>
            <person name="Shah S."/>
            <person name="Dougan E. K."/>
            <person name="Thang M."/>
            <person name="Chan C."/>
        </authorList>
    </citation>
    <scope>NUCLEOTIDE SEQUENCE [LARGE SCALE GENOMIC DNA]</scope>
</reference>
<sequence length="74" mass="8259">VFDVADPSGKLRAKASRESQMSGSVQREAANGSRHEATTSKKEKAWEGRKRETKGRRLAKRPHETSHGSLEEKI</sequence>
<evidence type="ECO:0000256" key="1">
    <source>
        <dbReference type="SAM" id="MobiDB-lite"/>
    </source>
</evidence>
<dbReference type="Proteomes" id="UP001642464">
    <property type="component" value="Unassembled WGS sequence"/>
</dbReference>
<proteinExistence type="predicted"/>
<organism evidence="2 3">
    <name type="scientific">Durusdinium trenchii</name>
    <dbReference type="NCBI Taxonomy" id="1381693"/>
    <lineage>
        <taxon>Eukaryota</taxon>
        <taxon>Sar</taxon>
        <taxon>Alveolata</taxon>
        <taxon>Dinophyceae</taxon>
        <taxon>Suessiales</taxon>
        <taxon>Symbiodiniaceae</taxon>
        <taxon>Durusdinium</taxon>
    </lineage>
</organism>
<comment type="caution">
    <text evidence="2">The sequence shown here is derived from an EMBL/GenBank/DDBJ whole genome shotgun (WGS) entry which is preliminary data.</text>
</comment>
<gene>
    <name evidence="2" type="ORF">SCF082_LOCUS5451</name>
</gene>
<evidence type="ECO:0000313" key="3">
    <source>
        <dbReference type="Proteomes" id="UP001642464"/>
    </source>
</evidence>
<protein>
    <submittedName>
        <fullName evidence="2">Uncharacterized protein</fullName>
    </submittedName>
</protein>